<dbReference type="InterPro" id="IPR002731">
    <property type="entry name" value="ATPase_BadF"/>
</dbReference>
<proteinExistence type="predicted"/>
<evidence type="ECO:0000256" key="1">
    <source>
        <dbReference type="SAM" id="MobiDB-lite"/>
    </source>
</evidence>
<reference evidence="3" key="1">
    <citation type="submission" date="2023-03" db="EMBL/GenBank/DDBJ databases">
        <title>Amycolatopsis taiwanensis NBRC 103393.</title>
        <authorList>
            <person name="Ichikawa N."/>
            <person name="Sato H."/>
            <person name="Tonouchi N."/>
        </authorList>
    </citation>
    <scope>NUCLEOTIDE SEQUENCE</scope>
    <source>
        <strain evidence="3">NBRC 103393</strain>
    </source>
</reference>
<evidence type="ECO:0000313" key="4">
    <source>
        <dbReference type="Proteomes" id="UP001165136"/>
    </source>
</evidence>
<gene>
    <name evidence="3" type="ORF">Atai01_50970</name>
</gene>
<keyword evidence="3" id="KW-0418">Kinase</keyword>
<evidence type="ECO:0000313" key="3">
    <source>
        <dbReference type="EMBL" id="GLY68478.1"/>
    </source>
</evidence>
<organism evidence="3 4">
    <name type="scientific">Amycolatopsis taiwanensis</name>
    <dbReference type="NCBI Taxonomy" id="342230"/>
    <lineage>
        <taxon>Bacteria</taxon>
        <taxon>Bacillati</taxon>
        <taxon>Actinomycetota</taxon>
        <taxon>Actinomycetes</taxon>
        <taxon>Pseudonocardiales</taxon>
        <taxon>Pseudonocardiaceae</taxon>
        <taxon>Amycolatopsis</taxon>
    </lineage>
</organism>
<dbReference type="InterPro" id="IPR043129">
    <property type="entry name" value="ATPase_NBD"/>
</dbReference>
<keyword evidence="3" id="KW-0808">Transferase</keyword>
<dbReference type="GO" id="GO:0016301">
    <property type="term" value="F:kinase activity"/>
    <property type="evidence" value="ECO:0007669"/>
    <property type="project" value="UniProtKB-KW"/>
</dbReference>
<dbReference type="AlphaFoldDB" id="A0A9W6R3A9"/>
<dbReference type="PANTHER" id="PTHR43190">
    <property type="entry name" value="N-ACETYL-D-GLUCOSAMINE KINASE"/>
    <property type="match status" value="1"/>
</dbReference>
<feature type="domain" description="ATPase BadF/BadG/BcrA/BcrD type" evidence="2">
    <location>
        <begin position="2"/>
        <end position="286"/>
    </location>
</feature>
<dbReference type="Proteomes" id="UP001165136">
    <property type="component" value="Unassembled WGS sequence"/>
</dbReference>
<dbReference type="CDD" id="cd24007">
    <property type="entry name" value="ASKHA_NBD_eukNAGK-like"/>
    <property type="match status" value="1"/>
</dbReference>
<accession>A0A9W6R3A9</accession>
<dbReference type="Pfam" id="PF01869">
    <property type="entry name" value="BcrAD_BadFG"/>
    <property type="match status" value="1"/>
</dbReference>
<dbReference type="EMBL" id="BSTI01000012">
    <property type="protein sequence ID" value="GLY68478.1"/>
    <property type="molecule type" value="Genomic_DNA"/>
</dbReference>
<dbReference type="Gene3D" id="3.30.420.40">
    <property type="match status" value="2"/>
</dbReference>
<keyword evidence="4" id="KW-1185">Reference proteome</keyword>
<dbReference type="InterPro" id="IPR052519">
    <property type="entry name" value="Euk-type_GlcNAc_Kinase"/>
</dbReference>
<sequence>MIGVDAGGTSTRALAVARDGTVVGRGSSGGANPNSHPPEEAVAHIEEAIRAALGDRDPHDVDGCTVGMAGTSKLSDPAVAALFDAAWKRLGLDRVLVLSDAEVAFASATASPDGTVLVAGTGSIAGRIRDHRVVATMGGYGWLLGDEGSAFWLGREAVRWTLDELSAGTTLGALSRSVLHEAGLDDTERSEVWRRLITVANGEPPIRLARFAPLVSAAPDAGPIIERAAELLVETAMAVREPAENTPIVLVGSVLAGPVGTLVRKRLSDLPVHTSSDGVLGAAWLAALAAYGVNANRPKQGI</sequence>
<dbReference type="SUPFAM" id="SSF53067">
    <property type="entry name" value="Actin-like ATPase domain"/>
    <property type="match status" value="2"/>
</dbReference>
<evidence type="ECO:0000259" key="2">
    <source>
        <dbReference type="Pfam" id="PF01869"/>
    </source>
</evidence>
<comment type="caution">
    <text evidence="3">The sequence shown here is derived from an EMBL/GenBank/DDBJ whole genome shotgun (WGS) entry which is preliminary data.</text>
</comment>
<name>A0A9W6R3A9_9PSEU</name>
<dbReference type="PANTHER" id="PTHR43190:SF3">
    <property type="entry name" value="N-ACETYL-D-GLUCOSAMINE KINASE"/>
    <property type="match status" value="1"/>
</dbReference>
<feature type="region of interest" description="Disordered" evidence="1">
    <location>
        <begin position="18"/>
        <end position="39"/>
    </location>
</feature>
<protein>
    <submittedName>
        <fullName evidence="3">N-acetylglucosamine kinase</fullName>
    </submittedName>
</protein>